<feature type="region of interest" description="Disordered" evidence="1">
    <location>
        <begin position="88"/>
        <end position="117"/>
    </location>
</feature>
<feature type="transmembrane region" description="Helical" evidence="2">
    <location>
        <begin position="55"/>
        <end position="74"/>
    </location>
</feature>
<evidence type="ECO:0000256" key="2">
    <source>
        <dbReference type="SAM" id="Phobius"/>
    </source>
</evidence>
<keyword evidence="2" id="KW-0472">Membrane</keyword>
<keyword evidence="2" id="KW-1133">Transmembrane helix</keyword>
<feature type="non-terminal residue" evidence="3">
    <location>
        <position position="1"/>
    </location>
</feature>
<reference evidence="3" key="1">
    <citation type="submission" date="2023-10" db="EMBL/GenBank/DDBJ databases">
        <title>Genome assembly of Pristionchus species.</title>
        <authorList>
            <person name="Yoshida K."/>
            <person name="Sommer R.J."/>
        </authorList>
    </citation>
    <scope>NUCLEOTIDE SEQUENCE</scope>
    <source>
        <strain evidence="3">RS0144</strain>
    </source>
</reference>
<gene>
    <name evidence="3" type="ORF">PENTCL1PPCAC_4498</name>
</gene>
<sequence length="117" mass="12923">TTTVSPSEDPDMLAGMHQMSDTDVCKETKKNIKMPTFVKKARVAERKNNRMKMKYFSIVLIAVHGIFVIFILVLHCLPFRGSSSPSIAPNVASLPSGRAEQLSEQAPPSIVMEPIHT</sequence>
<keyword evidence="2" id="KW-0812">Transmembrane</keyword>
<evidence type="ECO:0000256" key="1">
    <source>
        <dbReference type="SAM" id="MobiDB-lite"/>
    </source>
</evidence>
<keyword evidence="4" id="KW-1185">Reference proteome</keyword>
<evidence type="ECO:0000313" key="4">
    <source>
        <dbReference type="Proteomes" id="UP001432027"/>
    </source>
</evidence>
<dbReference type="AlphaFoldDB" id="A0AAV5SGZ7"/>
<dbReference type="EMBL" id="BTSX01000002">
    <property type="protein sequence ID" value="GMS82323.1"/>
    <property type="molecule type" value="Genomic_DNA"/>
</dbReference>
<organism evidence="3 4">
    <name type="scientific">Pristionchus entomophagus</name>
    <dbReference type="NCBI Taxonomy" id="358040"/>
    <lineage>
        <taxon>Eukaryota</taxon>
        <taxon>Metazoa</taxon>
        <taxon>Ecdysozoa</taxon>
        <taxon>Nematoda</taxon>
        <taxon>Chromadorea</taxon>
        <taxon>Rhabditida</taxon>
        <taxon>Rhabditina</taxon>
        <taxon>Diplogasteromorpha</taxon>
        <taxon>Diplogasteroidea</taxon>
        <taxon>Neodiplogasteridae</taxon>
        <taxon>Pristionchus</taxon>
    </lineage>
</organism>
<dbReference type="Proteomes" id="UP001432027">
    <property type="component" value="Unassembled WGS sequence"/>
</dbReference>
<name>A0AAV5SGZ7_9BILA</name>
<protein>
    <submittedName>
        <fullName evidence="3">Uncharacterized protein</fullName>
    </submittedName>
</protein>
<comment type="caution">
    <text evidence="3">The sequence shown here is derived from an EMBL/GenBank/DDBJ whole genome shotgun (WGS) entry which is preliminary data.</text>
</comment>
<evidence type="ECO:0000313" key="3">
    <source>
        <dbReference type="EMBL" id="GMS82323.1"/>
    </source>
</evidence>
<accession>A0AAV5SGZ7</accession>
<proteinExistence type="predicted"/>